<dbReference type="InParanoid" id="A0A409Y3M0"/>
<keyword evidence="2" id="KW-1185">Reference proteome</keyword>
<protein>
    <submittedName>
        <fullName evidence="1">Uncharacterized protein</fullName>
    </submittedName>
</protein>
<gene>
    <name evidence="1" type="ORF">CVT26_002404</name>
</gene>
<evidence type="ECO:0000313" key="1">
    <source>
        <dbReference type="EMBL" id="PPQ97605.1"/>
    </source>
</evidence>
<name>A0A409Y3M0_9AGAR</name>
<dbReference type="AlphaFoldDB" id="A0A409Y3M0"/>
<organism evidence="1 2">
    <name type="scientific">Gymnopilus dilepis</name>
    <dbReference type="NCBI Taxonomy" id="231916"/>
    <lineage>
        <taxon>Eukaryota</taxon>
        <taxon>Fungi</taxon>
        <taxon>Dikarya</taxon>
        <taxon>Basidiomycota</taxon>
        <taxon>Agaricomycotina</taxon>
        <taxon>Agaricomycetes</taxon>
        <taxon>Agaricomycetidae</taxon>
        <taxon>Agaricales</taxon>
        <taxon>Agaricineae</taxon>
        <taxon>Hymenogastraceae</taxon>
        <taxon>Gymnopilus</taxon>
    </lineage>
</organism>
<sequence>MSQHPSADNELPVVFDNSSAVNRGAVDDFCRPWEFNSERRMAFSAGNLGPHGVGGVKTWPIQCIPLRQAGSASILAQERNSCESTHIQSTDLPCSMEAIALQPSVVHATLAERHASNEVQRSTTDESDELCSPDDLRLNGVLTASSIPLAFYERRRRYFTCLEDYITHLHEMLRLLGQKPPGITRVENYDITHLSLRTILVHTRRTADLMRYKLEFEDQKFRRFQSKLADVKRSFAQNLSVVN</sequence>
<comment type="caution">
    <text evidence="1">The sequence shown here is derived from an EMBL/GenBank/DDBJ whole genome shotgun (WGS) entry which is preliminary data.</text>
</comment>
<reference evidence="1 2" key="1">
    <citation type="journal article" date="2018" name="Evol. Lett.">
        <title>Horizontal gene cluster transfer increased hallucinogenic mushroom diversity.</title>
        <authorList>
            <person name="Reynolds H.T."/>
            <person name="Vijayakumar V."/>
            <person name="Gluck-Thaler E."/>
            <person name="Korotkin H.B."/>
            <person name="Matheny P.B."/>
            <person name="Slot J.C."/>
        </authorList>
    </citation>
    <scope>NUCLEOTIDE SEQUENCE [LARGE SCALE GENOMIC DNA]</scope>
    <source>
        <strain evidence="1 2">SRW20</strain>
    </source>
</reference>
<accession>A0A409Y3M0</accession>
<proteinExistence type="predicted"/>
<evidence type="ECO:0000313" key="2">
    <source>
        <dbReference type="Proteomes" id="UP000284706"/>
    </source>
</evidence>
<dbReference type="EMBL" id="NHYE01001222">
    <property type="protein sequence ID" value="PPQ97605.1"/>
    <property type="molecule type" value="Genomic_DNA"/>
</dbReference>
<dbReference type="Proteomes" id="UP000284706">
    <property type="component" value="Unassembled WGS sequence"/>
</dbReference>